<feature type="transmembrane region" description="Helical" evidence="11">
    <location>
        <begin position="232"/>
        <end position="254"/>
    </location>
</feature>
<sequence length="255" mass="28876">MEEVTGYLQGERNYYNLKGGTGPLVYPAGFLYVYRFARYIAGGDGTDIRSAQWLFVLVYLANRLVVGFIYKRAFCDARRGRDLELGRWKFAIALALLSLSKRVHSLYSLRLFNDCVNVLLMNVAILLFLSPKLPHRNHWASLAYSLSVSVKMNSLLYAPAVLLLYLQSSSVFSTLVSLSICAGVQLVLGYPFLSTYPIPYLRKAFELDRAFFYKWTVNLKFLPESVFLSPPLSLSLLFLHLSGISYLALLLLLVL</sequence>
<evidence type="ECO:0000256" key="10">
    <source>
        <dbReference type="ARBA" id="ARBA00049506"/>
    </source>
</evidence>
<dbReference type="GO" id="GO:0005789">
    <property type="term" value="C:endoplasmic reticulum membrane"/>
    <property type="evidence" value="ECO:0007669"/>
    <property type="project" value="UniProtKB-SubCell"/>
</dbReference>
<evidence type="ECO:0000256" key="2">
    <source>
        <dbReference type="ARBA" id="ARBA00004922"/>
    </source>
</evidence>
<comment type="subcellular location">
    <subcellularLocation>
        <location evidence="1">Endoplasmic reticulum membrane</location>
        <topology evidence="1">Multi-pass membrane protein</topology>
    </subcellularLocation>
</comment>
<feature type="transmembrane region" description="Helical" evidence="11">
    <location>
        <begin position="172"/>
        <end position="193"/>
    </location>
</feature>
<feature type="transmembrane region" description="Helical" evidence="11">
    <location>
        <begin position="51"/>
        <end position="70"/>
    </location>
</feature>
<dbReference type="GO" id="GO:0052925">
    <property type="term" value="F:dol-P-Man:Man(5)GlcNAc(2)-PP-Dol alpha-1,3-mannosyltransferase activity"/>
    <property type="evidence" value="ECO:0007669"/>
    <property type="project" value="UniProtKB-EC"/>
</dbReference>
<dbReference type="Proteomes" id="UP001165082">
    <property type="component" value="Unassembled WGS sequence"/>
</dbReference>
<keyword evidence="4" id="KW-0328">Glycosyltransferase</keyword>
<protein>
    <recommendedName>
        <fullName evidence="3">dolichyl-P-Man:Man5GlcNAc2-PP-dolichol alpha-1,3-mannosyltransferase</fullName>
        <ecNumber evidence="3">2.4.1.258</ecNumber>
    </recommendedName>
</protein>
<organism evidence="12 13">
    <name type="scientific">Triparma retinervis</name>
    <dbReference type="NCBI Taxonomy" id="2557542"/>
    <lineage>
        <taxon>Eukaryota</taxon>
        <taxon>Sar</taxon>
        <taxon>Stramenopiles</taxon>
        <taxon>Ochrophyta</taxon>
        <taxon>Bolidophyceae</taxon>
        <taxon>Parmales</taxon>
        <taxon>Triparmaceae</taxon>
        <taxon>Triparma</taxon>
    </lineage>
</organism>
<dbReference type="PANTHER" id="PTHR12646:SF0">
    <property type="entry name" value="DOL-P-MAN:MAN(5)GLCNAC(2)-PP-DOL ALPHA-1,3-MANNOSYLTRANSFERASE"/>
    <property type="match status" value="1"/>
</dbReference>
<gene>
    <name evidence="12" type="ORF">TrRE_jg6755</name>
</gene>
<dbReference type="EC" id="2.4.1.258" evidence="3"/>
<evidence type="ECO:0000256" key="6">
    <source>
        <dbReference type="ARBA" id="ARBA00022692"/>
    </source>
</evidence>
<keyword evidence="6 11" id="KW-0812">Transmembrane</keyword>
<evidence type="ECO:0000256" key="11">
    <source>
        <dbReference type="SAM" id="Phobius"/>
    </source>
</evidence>
<accession>A0A9W7F7W0</accession>
<evidence type="ECO:0000256" key="8">
    <source>
        <dbReference type="ARBA" id="ARBA00022989"/>
    </source>
</evidence>
<evidence type="ECO:0000256" key="4">
    <source>
        <dbReference type="ARBA" id="ARBA00022676"/>
    </source>
</evidence>
<keyword evidence="7" id="KW-0256">Endoplasmic reticulum</keyword>
<keyword evidence="8 11" id="KW-1133">Transmembrane helix</keyword>
<keyword evidence="5" id="KW-0808">Transferase</keyword>
<feature type="transmembrane region" description="Helical" evidence="11">
    <location>
        <begin position="111"/>
        <end position="130"/>
    </location>
</feature>
<name>A0A9W7F7W0_9STRA</name>
<proteinExistence type="predicted"/>
<evidence type="ECO:0000256" key="7">
    <source>
        <dbReference type="ARBA" id="ARBA00022824"/>
    </source>
</evidence>
<dbReference type="EMBL" id="BRXZ01000057">
    <property type="protein sequence ID" value="GMI04009.1"/>
    <property type="molecule type" value="Genomic_DNA"/>
</dbReference>
<evidence type="ECO:0000256" key="5">
    <source>
        <dbReference type="ARBA" id="ARBA00022679"/>
    </source>
</evidence>
<dbReference type="InterPro" id="IPR007873">
    <property type="entry name" value="Glycosyltransferase_ALG3"/>
</dbReference>
<keyword evidence="9 11" id="KW-0472">Membrane</keyword>
<keyword evidence="13" id="KW-1185">Reference proteome</keyword>
<reference evidence="12" key="1">
    <citation type="submission" date="2022-07" db="EMBL/GenBank/DDBJ databases">
        <title>Genome analysis of Parmales, a sister group of diatoms, reveals the evolutionary specialization of diatoms from phago-mixotrophs to photoautotrophs.</title>
        <authorList>
            <person name="Ban H."/>
            <person name="Sato S."/>
            <person name="Yoshikawa S."/>
            <person name="Kazumasa Y."/>
            <person name="Nakamura Y."/>
            <person name="Ichinomiya M."/>
            <person name="Saitoh K."/>
            <person name="Sato N."/>
            <person name="Blanc-Mathieu R."/>
            <person name="Endo H."/>
            <person name="Kuwata A."/>
            <person name="Ogata H."/>
        </authorList>
    </citation>
    <scope>NUCLEOTIDE SEQUENCE</scope>
</reference>
<dbReference type="OrthoDB" id="20028at2759"/>
<feature type="transmembrane region" description="Helical" evidence="11">
    <location>
        <begin position="142"/>
        <end position="165"/>
    </location>
</feature>
<evidence type="ECO:0000313" key="13">
    <source>
        <dbReference type="Proteomes" id="UP001165082"/>
    </source>
</evidence>
<comment type="catalytic activity">
    <reaction evidence="10">
        <text>an alpha-D-Man-(1-&gt;2)-alpha-D-Man-(1-&gt;2)-alpha-D-Man-(1-&gt;3)-[alpha-D-Man-(1-&gt;6)]-beta-D-Man-(1-&gt;4)-beta-D-GlcNAc-(1-&gt;4)-alpha-D-GlcNAc-diphospho-di-trans,poly-cis-dolichol + a di-trans,poly-cis-dolichyl beta-D-mannosyl phosphate = an alpha-D-Man-(1-&gt;2)-alpha-D-Man-(1-&gt;2)-alpha-D-Man-(1-&gt;3)-[alpha-D-Man-(1-&gt;3)-alpha-D-Man-(1-&gt;6)]-beta-D-Man-(1-&gt;4)-beta-D-GlcNAc-(1-&gt;4)-alpha-D-GlcNAc-diphospho-di-trans,poly-cis-dolichol + a di-trans,poly-cis-dolichyl phosphate + H(+)</text>
        <dbReference type="Rhea" id="RHEA:29527"/>
        <dbReference type="Rhea" id="RHEA-COMP:19498"/>
        <dbReference type="Rhea" id="RHEA-COMP:19501"/>
        <dbReference type="Rhea" id="RHEA-COMP:19516"/>
        <dbReference type="Rhea" id="RHEA-COMP:19517"/>
        <dbReference type="ChEBI" id="CHEBI:15378"/>
        <dbReference type="ChEBI" id="CHEBI:57683"/>
        <dbReference type="ChEBI" id="CHEBI:58211"/>
        <dbReference type="ChEBI" id="CHEBI:132515"/>
        <dbReference type="ChEBI" id="CHEBI:132516"/>
        <dbReference type="EC" id="2.4.1.258"/>
    </reaction>
    <physiologicalReaction direction="left-to-right" evidence="10">
        <dbReference type="Rhea" id="RHEA:29528"/>
    </physiologicalReaction>
</comment>
<comment type="pathway">
    <text evidence="2">Protein modification; protein glycosylation.</text>
</comment>
<comment type="caution">
    <text evidence="12">The sequence shown here is derived from an EMBL/GenBank/DDBJ whole genome shotgun (WGS) entry which is preliminary data.</text>
</comment>
<dbReference type="AlphaFoldDB" id="A0A9W7F7W0"/>
<evidence type="ECO:0000313" key="12">
    <source>
        <dbReference type="EMBL" id="GMI04009.1"/>
    </source>
</evidence>
<dbReference type="PANTHER" id="PTHR12646">
    <property type="entry name" value="NOT56 - RELATED"/>
    <property type="match status" value="1"/>
</dbReference>
<dbReference type="Pfam" id="PF05208">
    <property type="entry name" value="ALG3"/>
    <property type="match status" value="1"/>
</dbReference>
<evidence type="ECO:0000256" key="3">
    <source>
        <dbReference type="ARBA" id="ARBA00011964"/>
    </source>
</evidence>
<evidence type="ECO:0000256" key="9">
    <source>
        <dbReference type="ARBA" id="ARBA00023136"/>
    </source>
</evidence>
<evidence type="ECO:0000256" key="1">
    <source>
        <dbReference type="ARBA" id="ARBA00004477"/>
    </source>
</evidence>